<dbReference type="InterPro" id="IPR020904">
    <property type="entry name" value="Sc_DH/Rdtase_CS"/>
</dbReference>
<comment type="caution">
    <text evidence="6">The sequence shown here is derived from an EMBL/GenBank/DDBJ whole genome shotgun (WGS) entry which is preliminary data.</text>
</comment>
<keyword evidence="5" id="KW-1133">Transmembrane helix</keyword>
<dbReference type="AlphaFoldDB" id="A0A8H2XIQ1"/>
<evidence type="ECO:0000256" key="1">
    <source>
        <dbReference type="ARBA" id="ARBA00006484"/>
    </source>
</evidence>
<keyword evidence="5" id="KW-0812">Transmembrane</keyword>
<evidence type="ECO:0000313" key="7">
    <source>
        <dbReference type="Proteomes" id="UP000663850"/>
    </source>
</evidence>
<dbReference type="Pfam" id="PF00106">
    <property type="entry name" value="adh_short"/>
    <property type="match status" value="2"/>
</dbReference>
<protein>
    <submittedName>
        <fullName evidence="6">Uncharacterized protein</fullName>
    </submittedName>
</protein>
<dbReference type="InterPro" id="IPR002347">
    <property type="entry name" value="SDR_fam"/>
</dbReference>
<dbReference type="PROSITE" id="PS00061">
    <property type="entry name" value="ADH_SHORT"/>
    <property type="match status" value="1"/>
</dbReference>
<accession>A0A8H2XIQ1</accession>
<dbReference type="EMBL" id="CAJMWZ010000885">
    <property type="protein sequence ID" value="CAE6427570.1"/>
    <property type="molecule type" value="Genomic_DNA"/>
</dbReference>
<evidence type="ECO:0000256" key="3">
    <source>
        <dbReference type="ARBA" id="ARBA00023002"/>
    </source>
</evidence>
<evidence type="ECO:0000256" key="4">
    <source>
        <dbReference type="RuleBase" id="RU000363"/>
    </source>
</evidence>
<proteinExistence type="inferred from homology"/>
<reference evidence="6" key="1">
    <citation type="submission" date="2021-01" db="EMBL/GenBank/DDBJ databases">
        <authorList>
            <person name="Kaushik A."/>
        </authorList>
    </citation>
    <scope>NUCLEOTIDE SEQUENCE</scope>
    <source>
        <strain evidence="6">Type strain: AG8-Rh-89/</strain>
    </source>
</reference>
<keyword evidence="5" id="KW-0472">Membrane</keyword>
<dbReference type="PRINTS" id="PR00081">
    <property type="entry name" value="GDHRDH"/>
</dbReference>
<dbReference type="PANTHER" id="PTHR43669:SF3">
    <property type="entry name" value="ALCOHOL DEHYDROGENASE, PUTATIVE (AFU_ORTHOLOGUE AFUA_3G03445)-RELATED"/>
    <property type="match status" value="1"/>
</dbReference>
<evidence type="ECO:0000256" key="5">
    <source>
        <dbReference type="SAM" id="Phobius"/>
    </source>
</evidence>
<evidence type="ECO:0000256" key="2">
    <source>
        <dbReference type="ARBA" id="ARBA00022857"/>
    </source>
</evidence>
<evidence type="ECO:0000313" key="6">
    <source>
        <dbReference type="EMBL" id="CAE6427570.1"/>
    </source>
</evidence>
<name>A0A8H2XIQ1_9AGAM</name>
<organism evidence="6 7">
    <name type="scientific">Rhizoctonia solani</name>
    <dbReference type="NCBI Taxonomy" id="456999"/>
    <lineage>
        <taxon>Eukaryota</taxon>
        <taxon>Fungi</taxon>
        <taxon>Dikarya</taxon>
        <taxon>Basidiomycota</taxon>
        <taxon>Agaricomycotina</taxon>
        <taxon>Agaricomycetes</taxon>
        <taxon>Cantharellales</taxon>
        <taxon>Ceratobasidiaceae</taxon>
        <taxon>Rhizoctonia</taxon>
    </lineage>
</organism>
<dbReference type="Proteomes" id="UP000663850">
    <property type="component" value="Unassembled WGS sequence"/>
</dbReference>
<sequence>MASQTQGKVAIVTGASSGIGKATSITLSKAGYRVVLVARREAELKATAEECSSETLVTPGDVADELFAAKVFEEAVKRFGRVDVLFNVSLILLVNCSMIGFIHMVDGLQIPQNAGISLPAVPIEDIPVKDFRRVIDVNLTSAFIFIREAFKVFKNQTPQGGRIINNGSIAAYAPRPMAIAYTASKHATTGLTKSTSLDGRNFNITCTQIDIGNAQTQMVADYGPTGQLQPNGQQMVEGSFDVQHVANAILHIANLPLDVTVLFMNIMATTMPFSASSMHHFSSQVAVRSYADKSFWEGGQKGKEWRLKSAFRISFLQE</sequence>
<gene>
    <name evidence="6" type="ORF">RDB_LOCUS16407</name>
</gene>
<dbReference type="GO" id="GO:0016491">
    <property type="term" value="F:oxidoreductase activity"/>
    <property type="evidence" value="ECO:0007669"/>
    <property type="project" value="UniProtKB-KW"/>
</dbReference>
<dbReference type="InterPro" id="IPR036291">
    <property type="entry name" value="NAD(P)-bd_dom_sf"/>
</dbReference>
<keyword evidence="2" id="KW-0521">NADP</keyword>
<feature type="transmembrane region" description="Helical" evidence="5">
    <location>
        <begin position="84"/>
        <end position="105"/>
    </location>
</feature>
<dbReference type="PANTHER" id="PTHR43669">
    <property type="entry name" value="5-KETO-D-GLUCONATE 5-REDUCTASE"/>
    <property type="match status" value="1"/>
</dbReference>
<dbReference type="Gene3D" id="3.40.50.720">
    <property type="entry name" value="NAD(P)-binding Rossmann-like Domain"/>
    <property type="match status" value="1"/>
</dbReference>
<dbReference type="CDD" id="cd05233">
    <property type="entry name" value="SDR_c"/>
    <property type="match status" value="1"/>
</dbReference>
<dbReference type="SUPFAM" id="SSF51735">
    <property type="entry name" value="NAD(P)-binding Rossmann-fold domains"/>
    <property type="match status" value="1"/>
</dbReference>
<dbReference type="PRINTS" id="PR00080">
    <property type="entry name" value="SDRFAMILY"/>
</dbReference>
<comment type="similarity">
    <text evidence="1 4">Belongs to the short-chain dehydrogenases/reductases (SDR) family.</text>
</comment>
<keyword evidence="3" id="KW-0560">Oxidoreductase</keyword>